<dbReference type="EMBL" id="JBHSSB010000014">
    <property type="protein sequence ID" value="MFC6294357.1"/>
    <property type="molecule type" value="Genomic_DNA"/>
</dbReference>
<dbReference type="InterPro" id="IPR006145">
    <property type="entry name" value="PsdUridine_synth_RsuA/RluA"/>
</dbReference>
<dbReference type="InterPro" id="IPR020103">
    <property type="entry name" value="PsdUridine_synth_cat_dom_sf"/>
</dbReference>
<protein>
    <recommendedName>
        <fullName evidence="3">Pseudouridine synthase</fullName>
        <ecNumber evidence="3">5.4.99.-</ecNumber>
    </recommendedName>
</protein>
<evidence type="ECO:0000313" key="5">
    <source>
        <dbReference type="EMBL" id="MFC6294357.1"/>
    </source>
</evidence>
<accession>A0ABW1UER9</accession>
<dbReference type="RefSeq" id="WP_137606102.1">
    <property type="nucleotide sequence ID" value="NZ_BJDH01000001.1"/>
</dbReference>
<comment type="function">
    <text evidence="3">Responsible for synthesis of pseudouridine from uracil.</text>
</comment>
<dbReference type="SUPFAM" id="SSF55120">
    <property type="entry name" value="Pseudouridine synthase"/>
    <property type="match status" value="1"/>
</dbReference>
<dbReference type="PANTHER" id="PTHR21600:SF35">
    <property type="entry name" value="PSEUDOURIDINE SYNTHASE"/>
    <property type="match status" value="1"/>
</dbReference>
<dbReference type="NCBIfam" id="TIGR00005">
    <property type="entry name" value="rluA_subfam"/>
    <property type="match status" value="1"/>
</dbReference>
<evidence type="ECO:0000256" key="2">
    <source>
        <dbReference type="ARBA" id="ARBA00010876"/>
    </source>
</evidence>
<dbReference type="PANTHER" id="PTHR21600">
    <property type="entry name" value="MITOCHONDRIAL RNA PSEUDOURIDINE SYNTHASE"/>
    <property type="match status" value="1"/>
</dbReference>
<dbReference type="PROSITE" id="PS01129">
    <property type="entry name" value="PSI_RLU"/>
    <property type="match status" value="1"/>
</dbReference>
<dbReference type="GO" id="GO:0016853">
    <property type="term" value="F:isomerase activity"/>
    <property type="evidence" value="ECO:0007669"/>
    <property type="project" value="UniProtKB-KW"/>
</dbReference>
<evidence type="ECO:0000313" key="6">
    <source>
        <dbReference type="Proteomes" id="UP001596227"/>
    </source>
</evidence>
<sequence length="299" mass="32820">MQIIWKNTTEPVSMKHFLTTHGISMRLIKEIKHGNGDFIVNGVARTGVITVETGDAAGISLPAEVADDDIASSEVPIEVIYEDDNWLVVNKTAGVTSVPGPNNQTDTLVNRVKGHLLREQAENLKPHLITRLDRDTSGLVLIAKHRVAQGMLTYEPIGHTLRKTYLAWVSGKITAAKGTIKAPIGRPTDSPRREVMATGQKAITKYWVEQNFGDTVTEVKLGLVTGRTHQIRVHLTHLGHPLLGDELYGGDLSLIKRQALHASTLKFKDPFSGERREFTAPLPADLQALVQKLAPMTAE</sequence>
<keyword evidence="3 5" id="KW-0413">Isomerase</keyword>
<comment type="caution">
    <text evidence="5">The sequence shown here is derived from an EMBL/GenBank/DDBJ whole genome shotgun (WGS) entry which is preliminary data.</text>
</comment>
<organism evidence="5 6">
    <name type="scientific">Lactiplantibacillus daoliensis</name>
    <dbReference type="NCBI Taxonomy" id="2559916"/>
    <lineage>
        <taxon>Bacteria</taxon>
        <taxon>Bacillati</taxon>
        <taxon>Bacillota</taxon>
        <taxon>Bacilli</taxon>
        <taxon>Lactobacillales</taxon>
        <taxon>Lactobacillaceae</taxon>
        <taxon>Lactiplantibacillus</taxon>
    </lineage>
</organism>
<dbReference type="InterPro" id="IPR006224">
    <property type="entry name" value="PsdUridine_synth_RluA-like_CS"/>
</dbReference>
<feature type="domain" description="Pseudouridine synthase RsuA/RluA-like" evidence="4">
    <location>
        <begin position="85"/>
        <end position="237"/>
    </location>
</feature>
<dbReference type="InterPro" id="IPR006225">
    <property type="entry name" value="PsdUridine_synth_RluC/D"/>
</dbReference>
<evidence type="ECO:0000259" key="4">
    <source>
        <dbReference type="Pfam" id="PF00849"/>
    </source>
</evidence>
<keyword evidence="6" id="KW-1185">Reference proteome</keyword>
<comment type="similarity">
    <text evidence="2 3">Belongs to the pseudouridine synthase RluA family.</text>
</comment>
<gene>
    <name evidence="5" type="ORF">ACFQH1_03990</name>
</gene>
<dbReference type="EC" id="5.4.99.-" evidence="3"/>
<dbReference type="InterPro" id="IPR050188">
    <property type="entry name" value="RluA_PseudoU_synthase"/>
</dbReference>
<evidence type="ECO:0000256" key="3">
    <source>
        <dbReference type="RuleBase" id="RU362028"/>
    </source>
</evidence>
<comment type="catalytic activity">
    <reaction evidence="1 3">
        <text>a uridine in RNA = a pseudouridine in RNA</text>
        <dbReference type="Rhea" id="RHEA:48348"/>
        <dbReference type="Rhea" id="RHEA-COMP:12068"/>
        <dbReference type="Rhea" id="RHEA-COMP:12069"/>
        <dbReference type="ChEBI" id="CHEBI:65314"/>
        <dbReference type="ChEBI" id="CHEBI:65315"/>
    </reaction>
</comment>
<name>A0ABW1UER9_9LACO</name>
<reference evidence="6" key="1">
    <citation type="journal article" date="2019" name="Int. J. Syst. Evol. Microbiol.">
        <title>The Global Catalogue of Microorganisms (GCM) 10K type strain sequencing project: providing services to taxonomists for standard genome sequencing and annotation.</title>
        <authorList>
            <consortium name="The Broad Institute Genomics Platform"/>
            <consortium name="The Broad Institute Genome Sequencing Center for Infectious Disease"/>
            <person name="Wu L."/>
            <person name="Ma J."/>
        </authorList>
    </citation>
    <scope>NUCLEOTIDE SEQUENCE [LARGE SCALE GENOMIC DNA]</scope>
    <source>
        <strain evidence="6">CCM 8934</strain>
    </source>
</reference>
<dbReference type="Gene3D" id="3.30.2350.10">
    <property type="entry name" value="Pseudouridine synthase"/>
    <property type="match status" value="1"/>
</dbReference>
<proteinExistence type="inferred from homology"/>
<dbReference type="CDD" id="cd02869">
    <property type="entry name" value="PseudoU_synth_RluA_like"/>
    <property type="match status" value="1"/>
</dbReference>
<dbReference type="Proteomes" id="UP001596227">
    <property type="component" value="Unassembled WGS sequence"/>
</dbReference>
<dbReference type="Pfam" id="PF00849">
    <property type="entry name" value="PseudoU_synth_2"/>
    <property type="match status" value="1"/>
</dbReference>
<evidence type="ECO:0000256" key="1">
    <source>
        <dbReference type="ARBA" id="ARBA00000073"/>
    </source>
</evidence>